<protein>
    <submittedName>
        <fullName evidence="3">Putative transposase</fullName>
    </submittedName>
</protein>
<dbReference type="SUPFAM" id="SSF53098">
    <property type="entry name" value="Ribonuclease H-like"/>
    <property type="match status" value="1"/>
</dbReference>
<organism evidence="3 4">
    <name type="scientific">Halalkalibacter akibai (strain ATCC 43226 / DSM 21942 / CIP 109018 / JCM 9157 / 1139)</name>
    <name type="common">Bacillus akibai</name>
    <dbReference type="NCBI Taxonomy" id="1236973"/>
    <lineage>
        <taxon>Bacteria</taxon>
        <taxon>Bacillati</taxon>
        <taxon>Bacillota</taxon>
        <taxon>Bacilli</taxon>
        <taxon>Bacillales</taxon>
        <taxon>Bacillaceae</taxon>
        <taxon>Halalkalibacter</taxon>
    </lineage>
</organism>
<evidence type="ECO:0000256" key="1">
    <source>
        <dbReference type="SAM" id="MobiDB-lite"/>
    </source>
</evidence>
<feature type="domain" description="Integrase catalytic" evidence="2">
    <location>
        <begin position="14"/>
        <end position="80"/>
    </location>
</feature>
<dbReference type="InterPro" id="IPR001584">
    <property type="entry name" value="Integrase_cat-core"/>
</dbReference>
<dbReference type="InterPro" id="IPR036397">
    <property type="entry name" value="RNaseH_sf"/>
</dbReference>
<dbReference type="eggNOG" id="COG2801">
    <property type="taxonomic scope" value="Bacteria"/>
</dbReference>
<reference evidence="3 4" key="1">
    <citation type="journal article" date="2014" name="Genome Announc.">
        <title>Draft Genome Sequences of Three Alkaliphilic Bacillus Strains, Bacillus wakoensis JCM 9140T, Bacillus akibai JCM 9157T, and Bacillus hemicellulosilyticus JCM 9152T.</title>
        <authorList>
            <person name="Yuki M."/>
            <person name="Oshima K."/>
            <person name="Suda W."/>
            <person name="Oshida Y."/>
            <person name="Kitamura K."/>
            <person name="Iida T."/>
            <person name="Hattori M."/>
            <person name="Ohkuma M."/>
        </authorList>
    </citation>
    <scope>NUCLEOTIDE SEQUENCE [LARGE SCALE GENOMIC DNA]</scope>
    <source>
        <strain evidence="3 4">JCM 9157</strain>
    </source>
</reference>
<dbReference type="Proteomes" id="UP000018896">
    <property type="component" value="Unassembled WGS sequence"/>
</dbReference>
<feature type="compositionally biased region" description="Polar residues" evidence="1">
    <location>
        <begin position="120"/>
        <end position="130"/>
    </location>
</feature>
<comment type="caution">
    <text evidence="3">The sequence shown here is derived from an EMBL/GenBank/DDBJ whole genome shotgun (WGS) entry which is preliminary data.</text>
</comment>
<dbReference type="GO" id="GO:0003676">
    <property type="term" value="F:nucleic acid binding"/>
    <property type="evidence" value="ECO:0007669"/>
    <property type="project" value="InterPro"/>
</dbReference>
<dbReference type="Pfam" id="PF13683">
    <property type="entry name" value="rve_3"/>
    <property type="match status" value="1"/>
</dbReference>
<sequence length="130" mass="15136">MKAETFLSLLEKLGIQSSFSRLRVSNDNPYSEAMFRTLKYRPDFPHKGFASLEEARQWAQQFVHWYNEVHLHSGLNFVTPVQYHTGEHVAILEKRKDVYEVAKAKHPERWARSARELDTKGTSCAQSNAR</sequence>
<keyword evidence="4" id="KW-1185">Reference proteome</keyword>
<proteinExistence type="predicted"/>
<feature type="compositionally biased region" description="Basic and acidic residues" evidence="1">
    <location>
        <begin position="110"/>
        <end position="119"/>
    </location>
</feature>
<dbReference type="InterPro" id="IPR012337">
    <property type="entry name" value="RNaseH-like_sf"/>
</dbReference>
<feature type="region of interest" description="Disordered" evidence="1">
    <location>
        <begin position="110"/>
        <end position="130"/>
    </location>
</feature>
<dbReference type="Gene3D" id="3.30.420.10">
    <property type="entry name" value="Ribonuclease H-like superfamily/Ribonuclease H"/>
    <property type="match status" value="1"/>
</dbReference>
<dbReference type="EMBL" id="BAUV01000029">
    <property type="protein sequence ID" value="GAE36158.1"/>
    <property type="molecule type" value="Genomic_DNA"/>
</dbReference>
<accession>W4QWY2</accession>
<dbReference type="GO" id="GO:0015074">
    <property type="term" value="P:DNA integration"/>
    <property type="evidence" value="ECO:0007669"/>
    <property type="project" value="InterPro"/>
</dbReference>
<evidence type="ECO:0000313" key="4">
    <source>
        <dbReference type="Proteomes" id="UP000018896"/>
    </source>
</evidence>
<evidence type="ECO:0000313" key="3">
    <source>
        <dbReference type="EMBL" id="GAE36158.1"/>
    </source>
</evidence>
<name>W4QWY2_HALA3</name>
<evidence type="ECO:0000259" key="2">
    <source>
        <dbReference type="Pfam" id="PF13683"/>
    </source>
</evidence>
<dbReference type="AlphaFoldDB" id="W4QWY2"/>
<gene>
    <name evidence="3" type="ORF">JCM9157_3309</name>
</gene>
<dbReference type="STRING" id="1236973.JCM9157_3309"/>